<dbReference type="InterPro" id="IPR011335">
    <property type="entry name" value="Restrct_endonuc-II-like"/>
</dbReference>
<evidence type="ECO:0000313" key="3">
    <source>
        <dbReference type="EMBL" id="QED22943.1"/>
    </source>
</evidence>
<keyword evidence="2" id="KW-0472">Membrane</keyword>
<name>A0A5B8XC69_9RICK</name>
<dbReference type="AlphaFoldDB" id="A0A5B8XC69"/>
<dbReference type="PANTHER" id="PTHR34039:SF1">
    <property type="entry name" value="UPF0102 PROTEIN YRAN"/>
    <property type="match status" value="1"/>
</dbReference>
<dbReference type="Gene3D" id="3.40.1350.10">
    <property type="match status" value="1"/>
</dbReference>
<dbReference type="EMBL" id="CP029077">
    <property type="protein sequence ID" value="QED22943.1"/>
    <property type="molecule type" value="Genomic_DNA"/>
</dbReference>
<dbReference type="GO" id="GO:0004519">
    <property type="term" value="F:endonuclease activity"/>
    <property type="evidence" value="ECO:0007669"/>
    <property type="project" value="UniProtKB-KW"/>
</dbReference>
<organism evidence="3 4">
    <name type="scientific">Candidatus Deianiraea vastatrix</name>
    <dbReference type="NCBI Taxonomy" id="2163644"/>
    <lineage>
        <taxon>Bacteria</taxon>
        <taxon>Pseudomonadati</taxon>
        <taxon>Pseudomonadota</taxon>
        <taxon>Alphaproteobacteria</taxon>
        <taxon>Rickettsiales</taxon>
        <taxon>Candidatus Deianiraeaceae</taxon>
        <taxon>Candidatus Deianiraea</taxon>
    </lineage>
</organism>
<dbReference type="GO" id="GO:0003676">
    <property type="term" value="F:nucleic acid binding"/>
    <property type="evidence" value="ECO:0007669"/>
    <property type="project" value="InterPro"/>
</dbReference>
<reference evidence="3 4" key="1">
    <citation type="journal article" date="2019" name="ISME J.">
        <title>Deianiraea, an extracellular bacterium associated with the ciliate Paramecium, suggests an alternative scenario for the evolution of Rickettsiales.</title>
        <authorList>
            <person name="Castelli M."/>
            <person name="Sabaneyeva E."/>
            <person name="Lanzoni O."/>
            <person name="Lebedeva N."/>
            <person name="Floriano A.M."/>
            <person name="Gaiarsa S."/>
            <person name="Benken K."/>
            <person name="Modeo L."/>
            <person name="Bandi C."/>
            <person name="Potekhin A."/>
            <person name="Sassera D."/>
            <person name="Petroni G."/>
        </authorList>
    </citation>
    <scope>NUCLEOTIDE SEQUENCE [LARGE SCALE GENOMIC DNA]</scope>
    <source>
        <strain evidence="3">CyL4-1</strain>
    </source>
</reference>
<gene>
    <name evidence="3" type="ORF">Deia_00131</name>
</gene>
<dbReference type="InterPro" id="IPR003509">
    <property type="entry name" value="UPF0102_YraN-like"/>
</dbReference>
<dbReference type="SUPFAM" id="SSF52980">
    <property type="entry name" value="Restriction endonuclease-like"/>
    <property type="match status" value="1"/>
</dbReference>
<keyword evidence="3" id="KW-0540">Nuclease</keyword>
<keyword evidence="3" id="KW-0378">Hydrolase</keyword>
<evidence type="ECO:0000256" key="1">
    <source>
        <dbReference type="ARBA" id="ARBA00006738"/>
    </source>
</evidence>
<keyword evidence="2" id="KW-0812">Transmembrane</keyword>
<dbReference type="Proteomes" id="UP000321934">
    <property type="component" value="Chromosome"/>
</dbReference>
<keyword evidence="3" id="KW-0255">Endonuclease</keyword>
<dbReference type="InterPro" id="IPR011856">
    <property type="entry name" value="tRNA_endonuc-like_dom_sf"/>
</dbReference>
<keyword evidence="2" id="KW-1133">Transmembrane helix</keyword>
<evidence type="ECO:0000313" key="4">
    <source>
        <dbReference type="Proteomes" id="UP000321934"/>
    </source>
</evidence>
<feature type="transmembrane region" description="Helical" evidence="2">
    <location>
        <begin position="24"/>
        <end position="43"/>
    </location>
</feature>
<proteinExistence type="inferred from homology"/>
<dbReference type="PANTHER" id="PTHR34039">
    <property type="entry name" value="UPF0102 PROTEIN YRAN"/>
    <property type="match status" value="1"/>
</dbReference>
<sequence length="133" mass="16212">MELHIFYCIMIKTSLFNKQHLKGLFGEIFVIMFYFITFHRLLYFRYQSKIGEMDLIFRKDKMIIFCEVKTRLGLKLDIDVIANSISFHQRQRLAKSCQNFISKSKRYKDFDYRIDLAIVNSFFRKPFIIKHFL</sequence>
<dbReference type="Pfam" id="PF02021">
    <property type="entry name" value="UPF0102"/>
    <property type="match status" value="1"/>
</dbReference>
<comment type="similarity">
    <text evidence="1">Belongs to the UPF0102 family.</text>
</comment>
<accession>A0A5B8XC69</accession>
<evidence type="ECO:0000256" key="2">
    <source>
        <dbReference type="SAM" id="Phobius"/>
    </source>
</evidence>
<keyword evidence="4" id="KW-1185">Reference proteome</keyword>
<protein>
    <submittedName>
        <fullName evidence="3">Endonuclease</fullName>
    </submittedName>
</protein>